<sequence length="181" mass="20359">MYIVIGISLIVLIILLVVIDKFATFSEFMSSFKKGTFPKLIIGLSIAAVLSISYGIYHEITYQPPYLDIHVNGSNYTVFGDIGEIGYYADSLVTQDQESKIHLVSWDNLNLNNDSKITVEYPSGKEEIWNPSVTLVEGTSQSLKDEYEIEEIYELEPYSFSESGEVSLTIEGDKEFSIDVK</sequence>
<name>A0A1H1FSK2_9BACI</name>
<keyword evidence="1" id="KW-0472">Membrane</keyword>
<evidence type="ECO:0000313" key="2">
    <source>
        <dbReference type="EMBL" id="SDR03850.1"/>
    </source>
</evidence>
<evidence type="ECO:0000313" key="3">
    <source>
        <dbReference type="Proteomes" id="UP000199444"/>
    </source>
</evidence>
<accession>A0A1H1FSK2</accession>
<keyword evidence="3" id="KW-1185">Reference proteome</keyword>
<dbReference type="RefSeq" id="WP_092494120.1">
    <property type="nucleotide sequence ID" value="NZ_FNKD01000004.1"/>
</dbReference>
<dbReference type="Proteomes" id="UP000199444">
    <property type="component" value="Unassembled WGS sequence"/>
</dbReference>
<feature type="transmembrane region" description="Helical" evidence="1">
    <location>
        <begin position="6"/>
        <end position="25"/>
    </location>
</feature>
<feature type="transmembrane region" description="Helical" evidence="1">
    <location>
        <begin position="37"/>
        <end position="57"/>
    </location>
</feature>
<gene>
    <name evidence="2" type="ORF">SAMN05216231_3388</name>
</gene>
<evidence type="ECO:0000256" key="1">
    <source>
        <dbReference type="SAM" id="Phobius"/>
    </source>
</evidence>
<keyword evidence="1" id="KW-0812">Transmembrane</keyword>
<organism evidence="2 3">
    <name type="scientific">Virgibacillus salinus</name>
    <dbReference type="NCBI Taxonomy" id="553311"/>
    <lineage>
        <taxon>Bacteria</taxon>
        <taxon>Bacillati</taxon>
        <taxon>Bacillota</taxon>
        <taxon>Bacilli</taxon>
        <taxon>Bacillales</taxon>
        <taxon>Bacillaceae</taxon>
        <taxon>Virgibacillus</taxon>
    </lineage>
</organism>
<proteinExistence type="predicted"/>
<reference evidence="2 3" key="1">
    <citation type="submission" date="2016-10" db="EMBL/GenBank/DDBJ databases">
        <authorList>
            <person name="de Groot N.N."/>
        </authorList>
    </citation>
    <scope>NUCLEOTIDE SEQUENCE [LARGE SCALE GENOMIC DNA]</scope>
    <source>
        <strain evidence="2 3">CGMCC 1.10449</strain>
    </source>
</reference>
<protein>
    <submittedName>
        <fullName evidence="2">Uncharacterized protein</fullName>
    </submittedName>
</protein>
<dbReference type="EMBL" id="FNKD01000004">
    <property type="protein sequence ID" value="SDR03850.1"/>
    <property type="molecule type" value="Genomic_DNA"/>
</dbReference>
<keyword evidence="1" id="KW-1133">Transmembrane helix</keyword>
<dbReference type="AlphaFoldDB" id="A0A1H1FSK2"/>